<feature type="binding site" evidence="5">
    <location>
        <begin position="398"/>
        <end position="404"/>
    </location>
    <ligand>
        <name>S-adenosyl-L-methionine</name>
        <dbReference type="ChEBI" id="CHEBI:59789"/>
    </ligand>
</feature>
<keyword evidence="3 5" id="KW-0949">S-adenosyl-L-methionine</keyword>
<feature type="domain" description="SAM-dependent MTase RsmB/NOP-type" evidence="6">
    <location>
        <begin position="283"/>
        <end position="609"/>
    </location>
</feature>
<keyword evidence="2 5" id="KW-0808">Transferase</keyword>
<dbReference type="Pfam" id="PF01029">
    <property type="entry name" value="NusB"/>
    <property type="match status" value="1"/>
</dbReference>
<dbReference type="InterPro" id="IPR023267">
    <property type="entry name" value="RCMT"/>
</dbReference>
<gene>
    <name evidence="7" type="ORF">HJC23_001262</name>
</gene>
<dbReference type="Gene3D" id="1.10.940.10">
    <property type="entry name" value="NusB-like"/>
    <property type="match status" value="1"/>
</dbReference>
<dbReference type="InterPro" id="IPR035926">
    <property type="entry name" value="NusB-like_sf"/>
</dbReference>
<dbReference type="SUPFAM" id="SSF48013">
    <property type="entry name" value="NusB-like"/>
    <property type="match status" value="1"/>
</dbReference>
<dbReference type="GO" id="GO:0003723">
    <property type="term" value="F:RNA binding"/>
    <property type="evidence" value="ECO:0007669"/>
    <property type="project" value="UniProtKB-UniRule"/>
</dbReference>
<sequence>MISPYSAATMGAFLLFSQPTRVKSFSCTIQSNIIAFPSSHAAITRARKRHVFAASTIKDISHPDAQKRRFHSSKTKDNIRPTARFVAIAALSSGSSKKENVDSLAFAARRLEQDERYQRLEPRDRAFARLLVATVERRLGQIDGVLKRCVDKYPPKGKHASLLQATLRIGVAQLLFLNTPPFAANHDTVQVLRINHCLSKNSFPVPEPMIRFVNGVLRKLSTPAVSEEAVGVGGNEDNSKHTTLYGHELLKQTSPDDNIAPWLLERWERDWGESRARLIREEMMPSNNNPVSPRIDVTTKYSLTSLMESSNPNTHQNSRAMLEKMQQDFGDDCILLPQGSLRIGSSLTGDITQWPGYHDGTWWVQDASSTLPALVLTRALSNSRDGEDLSSLHVVDMCAAPGGKTSQLLSAGFGRVTAVEASERRSRRLVENLSRLNLSERCHVIVGDGQNYRPPERDDQILHGILLDVPCSATGTGARRPDVLRRSSDLKELLQIQELLANHCADNILSEGGILVYATCSILKVVTSLTWVYDLDAKEESEDQVTKLIARGKQNSKHASMTTLPIHPSEVPGFESAIDENGWLRILPGVLEGDLRSADGFFVARLIKEDS</sequence>
<evidence type="ECO:0000256" key="5">
    <source>
        <dbReference type="PROSITE-ProRule" id="PRU01023"/>
    </source>
</evidence>
<evidence type="ECO:0000256" key="2">
    <source>
        <dbReference type="ARBA" id="ARBA00022679"/>
    </source>
</evidence>
<name>A0ABD3PFX3_9STRA</name>
<feature type="active site" description="Nucleophile" evidence="5">
    <location>
        <position position="520"/>
    </location>
</feature>
<dbReference type="PANTHER" id="PTHR22807">
    <property type="entry name" value="NOP2 YEAST -RELATED NOL1/NOP2/FMU SUN DOMAIN-CONTAINING"/>
    <property type="match status" value="1"/>
</dbReference>
<evidence type="ECO:0000259" key="6">
    <source>
        <dbReference type="PROSITE" id="PS51686"/>
    </source>
</evidence>
<reference evidence="7 8" key="1">
    <citation type="journal article" date="2020" name="G3 (Bethesda)">
        <title>Improved Reference Genome for Cyclotella cryptica CCMP332, a Model for Cell Wall Morphogenesis, Salinity Adaptation, and Lipid Production in Diatoms (Bacillariophyta).</title>
        <authorList>
            <person name="Roberts W.R."/>
            <person name="Downey K.M."/>
            <person name="Ruck E.C."/>
            <person name="Traller J.C."/>
            <person name="Alverson A.J."/>
        </authorList>
    </citation>
    <scope>NUCLEOTIDE SEQUENCE [LARGE SCALE GENOMIC DNA]</scope>
    <source>
        <strain evidence="7 8">CCMP332</strain>
    </source>
</reference>
<comment type="similarity">
    <text evidence="5">Belongs to the class I-like SAM-binding methyltransferase superfamily. RsmB/NOP family.</text>
</comment>
<evidence type="ECO:0000313" key="8">
    <source>
        <dbReference type="Proteomes" id="UP001516023"/>
    </source>
</evidence>
<protein>
    <recommendedName>
        <fullName evidence="6">SAM-dependent MTase RsmB/NOP-type domain-containing protein</fullName>
    </recommendedName>
</protein>
<dbReference type="CDD" id="cd02440">
    <property type="entry name" value="AdoMet_MTases"/>
    <property type="match status" value="1"/>
</dbReference>
<evidence type="ECO:0000313" key="7">
    <source>
        <dbReference type="EMBL" id="KAL3786186.1"/>
    </source>
</evidence>
<dbReference type="InterPro" id="IPR006027">
    <property type="entry name" value="NusB_RsmB_TIM44"/>
</dbReference>
<keyword evidence="8" id="KW-1185">Reference proteome</keyword>
<dbReference type="EMBL" id="JABMIG020000200">
    <property type="protein sequence ID" value="KAL3786186.1"/>
    <property type="molecule type" value="Genomic_DNA"/>
</dbReference>
<proteinExistence type="inferred from homology"/>
<evidence type="ECO:0000256" key="4">
    <source>
        <dbReference type="ARBA" id="ARBA00022884"/>
    </source>
</evidence>
<dbReference type="Proteomes" id="UP001516023">
    <property type="component" value="Unassembled WGS sequence"/>
</dbReference>
<dbReference type="InterPro" id="IPR029063">
    <property type="entry name" value="SAM-dependent_MTases_sf"/>
</dbReference>
<dbReference type="GO" id="GO:0032259">
    <property type="term" value="P:methylation"/>
    <property type="evidence" value="ECO:0007669"/>
    <property type="project" value="UniProtKB-KW"/>
</dbReference>
<dbReference type="InterPro" id="IPR049560">
    <property type="entry name" value="MeTrfase_RsmB-F_NOP2_cat"/>
</dbReference>
<dbReference type="GO" id="GO:0008168">
    <property type="term" value="F:methyltransferase activity"/>
    <property type="evidence" value="ECO:0007669"/>
    <property type="project" value="UniProtKB-KW"/>
</dbReference>
<feature type="binding site" evidence="5">
    <location>
        <position position="468"/>
    </location>
    <ligand>
        <name>S-adenosyl-L-methionine</name>
        <dbReference type="ChEBI" id="CHEBI:59789"/>
    </ligand>
</feature>
<comment type="caution">
    <text evidence="7">The sequence shown here is derived from an EMBL/GenBank/DDBJ whole genome shotgun (WGS) entry which is preliminary data.</text>
</comment>
<dbReference type="Pfam" id="PF01189">
    <property type="entry name" value="Methyltr_RsmB-F"/>
    <property type="match status" value="1"/>
</dbReference>
<keyword evidence="4 5" id="KW-0694">RNA-binding</keyword>
<evidence type="ECO:0000256" key="3">
    <source>
        <dbReference type="ARBA" id="ARBA00022691"/>
    </source>
</evidence>
<dbReference type="AlphaFoldDB" id="A0ABD3PFX3"/>
<dbReference type="SUPFAM" id="SSF53335">
    <property type="entry name" value="S-adenosyl-L-methionine-dependent methyltransferases"/>
    <property type="match status" value="1"/>
</dbReference>
<accession>A0ABD3PFX3</accession>
<dbReference type="InterPro" id="IPR001678">
    <property type="entry name" value="MeTrfase_RsmB-F_NOP2_dom"/>
</dbReference>
<organism evidence="7 8">
    <name type="scientific">Cyclotella cryptica</name>
    <dbReference type="NCBI Taxonomy" id="29204"/>
    <lineage>
        <taxon>Eukaryota</taxon>
        <taxon>Sar</taxon>
        <taxon>Stramenopiles</taxon>
        <taxon>Ochrophyta</taxon>
        <taxon>Bacillariophyta</taxon>
        <taxon>Coscinodiscophyceae</taxon>
        <taxon>Thalassiosirophycidae</taxon>
        <taxon>Stephanodiscales</taxon>
        <taxon>Stephanodiscaceae</taxon>
        <taxon>Cyclotella</taxon>
    </lineage>
</organism>
<dbReference type="PRINTS" id="PR02008">
    <property type="entry name" value="RCMTFAMILY"/>
</dbReference>
<dbReference type="PANTHER" id="PTHR22807:SF30">
    <property type="entry name" value="28S RRNA (CYTOSINE(4447)-C(5))-METHYLTRANSFERASE-RELATED"/>
    <property type="match status" value="1"/>
</dbReference>
<dbReference type="PROSITE" id="PS51686">
    <property type="entry name" value="SAM_MT_RSMB_NOP"/>
    <property type="match status" value="1"/>
</dbReference>
<evidence type="ECO:0000256" key="1">
    <source>
        <dbReference type="ARBA" id="ARBA00022603"/>
    </source>
</evidence>
<feature type="binding site" evidence="5">
    <location>
        <position position="448"/>
    </location>
    <ligand>
        <name>S-adenosyl-L-methionine</name>
        <dbReference type="ChEBI" id="CHEBI:59789"/>
    </ligand>
</feature>
<feature type="binding site" evidence="5">
    <location>
        <position position="420"/>
    </location>
    <ligand>
        <name>S-adenosyl-L-methionine</name>
        <dbReference type="ChEBI" id="CHEBI:59789"/>
    </ligand>
</feature>
<keyword evidence="1 5" id="KW-0489">Methyltransferase</keyword>
<dbReference type="Gene3D" id="3.40.50.150">
    <property type="entry name" value="Vaccinia Virus protein VP39"/>
    <property type="match status" value="1"/>
</dbReference>